<protein>
    <submittedName>
        <fullName evidence="1">Uncharacterized protein</fullName>
    </submittedName>
</protein>
<dbReference type="Proteomes" id="UP000479190">
    <property type="component" value="Unassembled WGS sequence"/>
</dbReference>
<gene>
    <name evidence="1" type="ORF">TBRA_LOCUS12144</name>
</gene>
<dbReference type="AlphaFoldDB" id="A0A6H5ITU9"/>
<name>A0A6H5ITU9_9HYME</name>
<proteinExistence type="predicted"/>
<evidence type="ECO:0000313" key="2">
    <source>
        <dbReference type="Proteomes" id="UP000479190"/>
    </source>
</evidence>
<evidence type="ECO:0000313" key="1">
    <source>
        <dbReference type="EMBL" id="CAB0040435.1"/>
    </source>
</evidence>
<reference evidence="1 2" key="1">
    <citation type="submission" date="2020-02" db="EMBL/GenBank/DDBJ databases">
        <authorList>
            <person name="Ferguson B K."/>
        </authorList>
    </citation>
    <scope>NUCLEOTIDE SEQUENCE [LARGE SCALE GENOMIC DNA]</scope>
</reference>
<feature type="non-terminal residue" evidence="1">
    <location>
        <position position="1"/>
    </location>
</feature>
<dbReference type="EMBL" id="CADCXV010001022">
    <property type="protein sequence ID" value="CAB0040435.1"/>
    <property type="molecule type" value="Genomic_DNA"/>
</dbReference>
<accession>A0A6H5ITU9</accession>
<keyword evidence="2" id="KW-1185">Reference proteome</keyword>
<organism evidence="1 2">
    <name type="scientific">Trichogramma brassicae</name>
    <dbReference type="NCBI Taxonomy" id="86971"/>
    <lineage>
        <taxon>Eukaryota</taxon>
        <taxon>Metazoa</taxon>
        <taxon>Ecdysozoa</taxon>
        <taxon>Arthropoda</taxon>
        <taxon>Hexapoda</taxon>
        <taxon>Insecta</taxon>
        <taxon>Pterygota</taxon>
        <taxon>Neoptera</taxon>
        <taxon>Endopterygota</taxon>
        <taxon>Hymenoptera</taxon>
        <taxon>Apocrita</taxon>
        <taxon>Proctotrupomorpha</taxon>
        <taxon>Chalcidoidea</taxon>
        <taxon>Trichogrammatidae</taxon>
        <taxon>Trichogramma</taxon>
    </lineage>
</organism>
<sequence>KKKARSLKANFFLCATRARLVVSVAHVIVTTKKFMRPSWASSQGSKEKISTIEGIHVIESSKAWATQTKLFKAFRSPSTFLRGPEFFSRILSHNPYELSFQTGQCSIILSCRCCYYHAITARRAASDRSILLRTLIILHNFSRRSTSLYPWLRRSSSELLHAREPAHIIYSAFHQPHTHLHTHTPTSRRCSMSSYFGESVQQREKSRVLSLTQGGRLFALSRRAAGRTPTVVAEADEVCDGSDRPGVHGRTEMTRGMRRSSCSLLSMLSVIVMSGAETVTGIPVTRTSQESTLGVVGAEEGKRERERQDWQWEIIIFLARQKRGRRGGDLARRGTRVYIYSCAAAAAAAAASHDSTRCSLLVDSRHLRYDRRVSAENSQEVTGRKSVCLCCSSSSYIYIYIWRVFESLSRCGYVCVCCKLAVYKLIIRSSRHRCARKWNTCIERTHIHTYATISRQGVAILLACVLSYAPAAAPEAIYYMPHVCMRPIGLELLALAELRSTCFRGCLYSKLLIVPPVPRTLCAVAPTAVPCKLATRVPATAWAVVHTSFVLDITKTTTAARPYMRIYICTLKRCLPRYKVRRIKFLPDSRACMFHIFALNIYEYIFIRVIDLIFVFHLHNRVPAAPLVLIKSAILIRRAGGATAALAPASSLRESSTRNIQHREHGTRANNTITGFREICMPIATYSPPRCALLHGKSWAIAVFACLTEPYFARASSVAAAAALQGKTFDTKHTTSNKHTLRNELRCRKIIGLTLDLQPAVFRRFFGGEKKIYDFLYSSLVSTPYRAVASVSFDASRAHAEIYKAITRGRTIASRTPTKIELYIDSSAGNLLGAYLSCTNLHESRRSVIFAKRKKKKEKSRESPNTHTISFELAERVKISLQAVCIPSTHCLLYASYIYGSVIVGRGAAVVRPSCNSASGL</sequence>